<dbReference type="AlphaFoldDB" id="A0AA43QIF9"/>
<comment type="caution">
    <text evidence="1">The sequence shown here is derived from an EMBL/GenBank/DDBJ whole genome shotgun (WGS) entry which is preliminary data.</text>
</comment>
<keyword evidence="2" id="KW-1185">Reference proteome</keyword>
<organism evidence="1 2">
    <name type="scientific">Ramalina farinacea</name>
    <dbReference type="NCBI Taxonomy" id="258253"/>
    <lineage>
        <taxon>Eukaryota</taxon>
        <taxon>Fungi</taxon>
        <taxon>Dikarya</taxon>
        <taxon>Ascomycota</taxon>
        <taxon>Pezizomycotina</taxon>
        <taxon>Lecanoromycetes</taxon>
        <taxon>OSLEUM clade</taxon>
        <taxon>Lecanoromycetidae</taxon>
        <taxon>Lecanorales</taxon>
        <taxon>Lecanorineae</taxon>
        <taxon>Ramalinaceae</taxon>
        <taxon>Ramalina</taxon>
    </lineage>
</organism>
<protein>
    <submittedName>
        <fullName evidence="1">Uncharacterized protein</fullName>
    </submittedName>
</protein>
<sequence>MSLTQAGRYHCFITGTSKLLYLEADFLNYGRPLQYSDQDRSDLLSLLDTFYNLMDSRAIYTGNAFLPAPTPPDPFSELTFTTGGMNIATATFPCAGTIEPFHGFSKIIQARYGDMSLIVEKMKVLLQNKVDEEKNVAIIRIFGYSRRSRQPFALKRSSMLGVMAWRSTQLPELLPNEMAMYRGFTCNEAGDHAGGGSVAVD</sequence>
<reference evidence="1" key="1">
    <citation type="journal article" date="2023" name="Genome Biol. Evol.">
        <title>First Whole Genome Sequence and Flow Cytometry Genome Size Data for the Lichen-Forming Fungus Ramalina farinacea (Ascomycota).</title>
        <authorList>
            <person name="Llewellyn T."/>
            <person name="Mian S."/>
            <person name="Hill R."/>
            <person name="Leitch I.J."/>
            <person name="Gaya E."/>
        </authorList>
    </citation>
    <scope>NUCLEOTIDE SEQUENCE</scope>
    <source>
        <strain evidence="1">LIQ254RAFAR</strain>
    </source>
</reference>
<name>A0AA43QIF9_9LECA</name>
<dbReference type="EMBL" id="JAPUFD010000005">
    <property type="protein sequence ID" value="MDI1487123.1"/>
    <property type="molecule type" value="Genomic_DNA"/>
</dbReference>
<dbReference type="Proteomes" id="UP001161017">
    <property type="component" value="Unassembled WGS sequence"/>
</dbReference>
<evidence type="ECO:0000313" key="2">
    <source>
        <dbReference type="Proteomes" id="UP001161017"/>
    </source>
</evidence>
<accession>A0AA43QIF9</accession>
<proteinExistence type="predicted"/>
<gene>
    <name evidence="1" type="ORF">OHK93_006391</name>
</gene>
<evidence type="ECO:0000313" key="1">
    <source>
        <dbReference type="EMBL" id="MDI1487123.1"/>
    </source>
</evidence>